<dbReference type="SMART" id="SM00235">
    <property type="entry name" value="ZnMc"/>
    <property type="match status" value="1"/>
</dbReference>
<comment type="cofactor">
    <cofactor evidence="8 9">
        <name>Zn(2+)</name>
        <dbReference type="ChEBI" id="CHEBI:29105"/>
    </cofactor>
    <text evidence="8 9">Binds 1 zinc ion per subunit.</text>
</comment>
<dbReference type="Proteomes" id="UP001162483">
    <property type="component" value="Unassembled WGS sequence"/>
</dbReference>
<evidence type="ECO:0000313" key="13">
    <source>
        <dbReference type="EMBL" id="CAI9561195.1"/>
    </source>
</evidence>
<evidence type="ECO:0000256" key="10">
    <source>
        <dbReference type="SAM" id="Phobius"/>
    </source>
</evidence>
<dbReference type="PROSITE" id="PS51864">
    <property type="entry name" value="ASTACIN"/>
    <property type="match status" value="1"/>
</dbReference>
<dbReference type="CDD" id="cd00041">
    <property type="entry name" value="CUB"/>
    <property type="match status" value="1"/>
</dbReference>
<dbReference type="SUPFAM" id="SSF49854">
    <property type="entry name" value="Spermadhesin, CUB domain"/>
    <property type="match status" value="2"/>
</dbReference>
<keyword evidence="2 8" id="KW-0479">Metal-binding</keyword>
<feature type="disulfide bond" evidence="7">
    <location>
        <begin position="274"/>
        <end position="301"/>
    </location>
</feature>
<comment type="caution">
    <text evidence="7">Lacks conserved residue(s) required for the propagation of feature annotation.</text>
</comment>
<sequence>MQEYETLTCVRFVNWTTETDYIDIASSGGCLSYIGRIGGAQSLLIYSPGCMQRAIIQHELQHALGFYHENARIDRDQYIIVRTEYIIPELLYNFNLVTEGDMLGLPYDYTSVMHYDKYAFTINASEPTIIPTPNPDTDIGQRYGLTVLDVKKVNKLYNCSVCSKLLNETWGNFSSTDFSTEYPTTGCVWLIRVPDGQVALTFTYFNIQNTECVPNYMVIYDGPTKNYPLLVDRACGTVQYPTIISSTDQMLIEFVSHDSDPSAGFTASYKTVQCGGFYSGAVRQITSPGYNTGEYPPNLNCNYTILAPVGYQVRHFLFLFFFFFFFFSL</sequence>
<feature type="binding site" evidence="8">
    <location>
        <position position="68"/>
    </location>
    <ligand>
        <name>Zn(2+)</name>
        <dbReference type="ChEBI" id="CHEBI:29105"/>
        <note>catalytic</note>
    </ligand>
</feature>
<protein>
    <recommendedName>
        <fullName evidence="9">Metalloendopeptidase</fullName>
        <ecNumber evidence="9">3.4.24.-</ecNumber>
    </recommendedName>
</protein>
<feature type="domain" description="CUB" evidence="11">
    <location>
        <begin position="274"/>
        <end position="329"/>
    </location>
</feature>
<feature type="domain" description="Peptidase M12A" evidence="12">
    <location>
        <begin position="1"/>
        <end position="160"/>
    </location>
</feature>
<keyword evidence="1 8" id="KW-0645">Protease</keyword>
<dbReference type="SUPFAM" id="SSF55486">
    <property type="entry name" value="Metalloproteases ('zincins'), catalytic domain"/>
    <property type="match status" value="1"/>
</dbReference>
<dbReference type="Pfam" id="PF01400">
    <property type="entry name" value="Astacin"/>
    <property type="match status" value="1"/>
</dbReference>
<dbReference type="EMBL" id="CATNWA010011127">
    <property type="protein sequence ID" value="CAI9561195.1"/>
    <property type="molecule type" value="Genomic_DNA"/>
</dbReference>
<evidence type="ECO:0000256" key="1">
    <source>
        <dbReference type="ARBA" id="ARBA00022670"/>
    </source>
</evidence>
<dbReference type="PANTHER" id="PTHR10127:SF899">
    <property type="entry name" value="ASTACIN-LIKE METALLOENDOPEPTIDASE-RELATED"/>
    <property type="match status" value="1"/>
</dbReference>
<dbReference type="InterPro" id="IPR001506">
    <property type="entry name" value="Peptidase_M12A"/>
</dbReference>
<evidence type="ECO:0000256" key="8">
    <source>
        <dbReference type="PROSITE-ProRule" id="PRU01211"/>
    </source>
</evidence>
<feature type="active site" evidence="8">
    <location>
        <position position="59"/>
    </location>
</feature>
<dbReference type="EC" id="3.4.24.-" evidence="9"/>
<keyword evidence="10" id="KW-1133">Transmembrane helix</keyword>
<accession>A0ABN9CNE0</accession>
<evidence type="ECO:0000259" key="12">
    <source>
        <dbReference type="PROSITE" id="PS51864"/>
    </source>
</evidence>
<dbReference type="PANTHER" id="PTHR10127">
    <property type="entry name" value="DISCOIDIN, CUB, EGF, LAMININ , AND ZINC METALLOPROTEASE DOMAIN CONTAINING"/>
    <property type="match status" value="1"/>
</dbReference>
<feature type="domain" description="CUB" evidence="11">
    <location>
        <begin position="162"/>
        <end position="272"/>
    </location>
</feature>
<keyword evidence="10" id="KW-0472">Membrane</keyword>
<evidence type="ECO:0000259" key="11">
    <source>
        <dbReference type="PROSITE" id="PS01180"/>
    </source>
</evidence>
<evidence type="ECO:0000256" key="9">
    <source>
        <dbReference type="RuleBase" id="RU361183"/>
    </source>
</evidence>
<evidence type="ECO:0000256" key="7">
    <source>
        <dbReference type="PROSITE-ProRule" id="PRU00059"/>
    </source>
</evidence>
<keyword evidence="6 7" id="KW-1015">Disulfide bond</keyword>
<keyword evidence="10" id="KW-0812">Transmembrane</keyword>
<dbReference type="InterPro" id="IPR035914">
    <property type="entry name" value="Sperma_CUB_dom_sf"/>
</dbReference>
<dbReference type="PRINTS" id="PR00480">
    <property type="entry name" value="ASTACIN"/>
</dbReference>
<keyword evidence="5 8" id="KW-0482">Metalloprotease</keyword>
<gene>
    <name evidence="13" type="ORF">SPARVUS_LOCUS5395714</name>
</gene>
<dbReference type="SMART" id="SM00042">
    <property type="entry name" value="CUB"/>
    <property type="match status" value="1"/>
</dbReference>
<dbReference type="PROSITE" id="PS01180">
    <property type="entry name" value="CUB"/>
    <property type="match status" value="2"/>
</dbReference>
<evidence type="ECO:0000256" key="2">
    <source>
        <dbReference type="ARBA" id="ARBA00022723"/>
    </source>
</evidence>
<dbReference type="InterPro" id="IPR024079">
    <property type="entry name" value="MetalloPept_cat_dom_sf"/>
</dbReference>
<dbReference type="InterPro" id="IPR000859">
    <property type="entry name" value="CUB_dom"/>
</dbReference>
<evidence type="ECO:0000256" key="6">
    <source>
        <dbReference type="ARBA" id="ARBA00023157"/>
    </source>
</evidence>
<evidence type="ECO:0000313" key="14">
    <source>
        <dbReference type="Proteomes" id="UP001162483"/>
    </source>
</evidence>
<keyword evidence="3 8" id="KW-0378">Hydrolase</keyword>
<feature type="transmembrane region" description="Helical" evidence="10">
    <location>
        <begin position="305"/>
        <end position="327"/>
    </location>
</feature>
<evidence type="ECO:0000256" key="4">
    <source>
        <dbReference type="ARBA" id="ARBA00022833"/>
    </source>
</evidence>
<organism evidence="13 14">
    <name type="scientific">Staurois parvus</name>
    <dbReference type="NCBI Taxonomy" id="386267"/>
    <lineage>
        <taxon>Eukaryota</taxon>
        <taxon>Metazoa</taxon>
        <taxon>Chordata</taxon>
        <taxon>Craniata</taxon>
        <taxon>Vertebrata</taxon>
        <taxon>Euteleostomi</taxon>
        <taxon>Amphibia</taxon>
        <taxon>Batrachia</taxon>
        <taxon>Anura</taxon>
        <taxon>Neobatrachia</taxon>
        <taxon>Ranoidea</taxon>
        <taxon>Ranidae</taxon>
        <taxon>Staurois</taxon>
    </lineage>
</organism>
<keyword evidence="14" id="KW-1185">Reference proteome</keyword>
<proteinExistence type="predicted"/>
<dbReference type="Gene3D" id="2.60.120.290">
    <property type="entry name" value="Spermadhesin, CUB domain"/>
    <property type="match status" value="2"/>
</dbReference>
<name>A0ABN9CNE0_9NEOB</name>
<feature type="binding site" evidence="8">
    <location>
        <position position="62"/>
    </location>
    <ligand>
        <name>Zn(2+)</name>
        <dbReference type="ChEBI" id="CHEBI:29105"/>
        <note>catalytic</note>
    </ligand>
</feature>
<keyword evidence="4 8" id="KW-0862">Zinc</keyword>
<comment type="caution">
    <text evidence="13">The sequence shown here is derived from an EMBL/GenBank/DDBJ whole genome shotgun (WGS) entry which is preliminary data.</text>
</comment>
<dbReference type="Pfam" id="PF00431">
    <property type="entry name" value="CUB"/>
    <property type="match status" value="1"/>
</dbReference>
<dbReference type="Gene3D" id="3.40.390.10">
    <property type="entry name" value="Collagenase (Catalytic Domain)"/>
    <property type="match status" value="1"/>
</dbReference>
<evidence type="ECO:0000256" key="3">
    <source>
        <dbReference type="ARBA" id="ARBA00022801"/>
    </source>
</evidence>
<dbReference type="InterPro" id="IPR006026">
    <property type="entry name" value="Peptidase_Metallo"/>
</dbReference>
<reference evidence="13" key="1">
    <citation type="submission" date="2023-05" db="EMBL/GenBank/DDBJ databases">
        <authorList>
            <person name="Stuckert A."/>
        </authorList>
    </citation>
    <scope>NUCLEOTIDE SEQUENCE</scope>
</reference>
<evidence type="ECO:0000256" key="5">
    <source>
        <dbReference type="ARBA" id="ARBA00023049"/>
    </source>
</evidence>
<feature type="binding site" evidence="8">
    <location>
        <position position="58"/>
    </location>
    <ligand>
        <name>Zn(2+)</name>
        <dbReference type="ChEBI" id="CHEBI:29105"/>
        <note>catalytic</note>
    </ligand>
</feature>